<dbReference type="PROSITE" id="PS00073">
    <property type="entry name" value="ACYL_COA_DH_2"/>
    <property type="match status" value="1"/>
</dbReference>
<dbReference type="OrthoDB" id="10262177at2759"/>
<keyword evidence="6" id="KW-0597">Phosphoprotein</keyword>
<dbReference type="AlphaFoldDB" id="A0A1E3HCA5"/>
<dbReference type="RefSeq" id="XP_018989816.1">
    <property type="nucleotide sequence ID" value="XM_019142173.1"/>
</dbReference>
<evidence type="ECO:0000256" key="15">
    <source>
        <dbReference type="ARBA" id="ARBA00037895"/>
    </source>
</evidence>
<evidence type="ECO:0000256" key="24">
    <source>
        <dbReference type="ARBA" id="ARBA00049192"/>
    </source>
</evidence>
<dbReference type="GeneID" id="30158764"/>
<evidence type="ECO:0000256" key="22">
    <source>
        <dbReference type="ARBA" id="ARBA00048592"/>
    </source>
</evidence>
<name>A0A1E3HCA5_9TREE</name>
<dbReference type="Gene3D" id="1.10.540.10">
    <property type="entry name" value="Acyl-CoA dehydrogenase/oxidase, N-terminal domain"/>
    <property type="match status" value="1"/>
</dbReference>
<evidence type="ECO:0000256" key="19">
    <source>
        <dbReference type="ARBA" id="ARBA00042821"/>
    </source>
</evidence>
<dbReference type="PROSITE" id="PS00072">
    <property type="entry name" value="ACYL_COA_DH_1"/>
    <property type="match status" value="1"/>
</dbReference>
<dbReference type="GO" id="GO:0005759">
    <property type="term" value="C:mitochondrial matrix"/>
    <property type="evidence" value="ECO:0007669"/>
    <property type="project" value="UniProtKB-SubCell"/>
</dbReference>
<evidence type="ECO:0000256" key="27">
    <source>
        <dbReference type="RuleBase" id="RU362125"/>
    </source>
</evidence>
<dbReference type="EC" id="1.3.8.5" evidence="16"/>
<dbReference type="InterPro" id="IPR009100">
    <property type="entry name" value="AcylCoA_DH/oxidase_NM_dom_sf"/>
</dbReference>
<evidence type="ECO:0000256" key="21">
    <source>
        <dbReference type="ARBA" id="ARBA00048307"/>
    </source>
</evidence>
<keyword evidence="9" id="KW-0276">Fatty acid metabolism</keyword>
<dbReference type="InterPro" id="IPR037069">
    <property type="entry name" value="AcylCoA_DH/ox_N_sf"/>
</dbReference>
<dbReference type="SUPFAM" id="SSF47203">
    <property type="entry name" value="Acyl-CoA dehydrogenase C-terminal domain-like"/>
    <property type="match status" value="1"/>
</dbReference>
<keyword evidence="10" id="KW-0809">Transit peptide</keyword>
<evidence type="ECO:0000256" key="7">
    <source>
        <dbReference type="ARBA" id="ARBA00022630"/>
    </source>
</evidence>
<evidence type="ECO:0000256" key="5">
    <source>
        <dbReference type="ARBA" id="ARBA00011881"/>
    </source>
</evidence>
<dbReference type="FunFam" id="1.10.540.10:FF:000012">
    <property type="entry name" value="Acyl-CoA dehydrogenase short/branched chain"/>
    <property type="match status" value="1"/>
</dbReference>
<dbReference type="Gene3D" id="1.20.140.10">
    <property type="entry name" value="Butyryl-CoA Dehydrogenase, subunit A, domain 3"/>
    <property type="match status" value="1"/>
</dbReference>
<evidence type="ECO:0000256" key="17">
    <source>
        <dbReference type="ARBA" id="ARBA00039850"/>
    </source>
</evidence>
<dbReference type="InterPro" id="IPR006091">
    <property type="entry name" value="Acyl-CoA_Oxase/DH_mid-dom"/>
</dbReference>
<evidence type="ECO:0000259" key="29">
    <source>
        <dbReference type="Pfam" id="PF02770"/>
    </source>
</evidence>
<dbReference type="Proteomes" id="UP000094065">
    <property type="component" value="Unassembled WGS sequence"/>
</dbReference>
<comment type="cofactor">
    <cofactor evidence="1 27">
        <name>FAD</name>
        <dbReference type="ChEBI" id="CHEBI:57692"/>
    </cofactor>
</comment>
<evidence type="ECO:0000256" key="18">
    <source>
        <dbReference type="ARBA" id="ARBA00041537"/>
    </source>
</evidence>
<organism evidence="31 32">
    <name type="scientific">Cryptococcus amylolentus CBS 6039</name>
    <dbReference type="NCBI Taxonomy" id="1295533"/>
    <lineage>
        <taxon>Eukaryota</taxon>
        <taxon>Fungi</taxon>
        <taxon>Dikarya</taxon>
        <taxon>Basidiomycota</taxon>
        <taxon>Agaricomycotina</taxon>
        <taxon>Tremellomycetes</taxon>
        <taxon>Tremellales</taxon>
        <taxon>Cryptococcaceae</taxon>
        <taxon>Cryptococcus</taxon>
    </lineage>
</organism>
<dbReference type="GO" id="GO:0006631">
    <property type="term" value="P:fatty acid metabolic process"/>
    <property type="evidence" value="ECO:0007669"/>
    <property type="project" value="UniProtKB-KW"/>
</dbReference>
<comment type="catalytic activity">
    <reaction evidence="24">
        <text>hexanoyl-CoA + oxidized [electron-transfer flavoprotein] + H(+) = (2E)-hexenoyl-CoA + reduced [electron-transfer flavoprotein]</text>
        <dbReference type="Rhea" id="RHEA:43464"/>
        <dbReference type="Rhea" id="RHEA-COMP:10685"/>
        <dbReference type="Rhea" id="RHEA-COMP:10686"/>
        <dbReference type="ChEBI" id="CHEBI:15378"/>
        <dbReference type="ChEBI" id="CHEBI:57692"/>
        <dbReference type="ChEBI" id="CHEBI:58307"/>
        <dbReference type="ChEBI" id="CHEBI:62077"/>
        <dbReference type="ChEBI" id="CHEBI:62620"/>
    </reaction>
    <physiologicalReaction direction="left-to-right" evidence="24">
        <dbReference type="Rhea" id="RHEA:43465"/>
    </physiologicalReaction>
</comment>
<evidence type="ECO:0000256" key="2">
    <source>
        <dbReference type="ARBA" id="ARBA00004305"/>
    </source>
</evidence>
<dbReference type="InterPro" id="IPR046373">
    <property type="entry name" value="Acyl-CoA_Oxase/DH_mid-dom_sf"/>
</dbReference>
<comment type="similarity">
    <text evidence="4 27">Belongs to the acyl-CoA dehydrogenase family.</text>
</comment>
<feature type="domain" description="Acyl-CoA dehydrogenase/oxidase N-terminal" evidence="30">
    <location>
        <begin position="43"/>
        <end position="153"/>
    </location>
</feature>
<comment type="pathway">
    <text evidence="3">Lipid metabolism; mitochondrial fatty acid beta-oxidation.</text>
</comment>
<proteinExistence type="inferred from homology"/>
<reference evidence="31 32" key="1">
    <citation type="submission" date="2016-06" db="EMBL/GenBank/DDBJ databases">
        <title>Evolution of pathogenesis and genome organization in the Tremellales.</title>
        <authorList>
            <person name="Cuomo C."/>
            <person name="Litvintseva A."/>
            <person name="Heitman J."/>
            <person name="Chen Y."/>
            <person name="Sun S."/>
            <person name="Springer D."/>
            <person name="Dromer F."/>
            <person name="Young S."/>
            <person name="Zeng Q."/>
            <person name="Chapman S."/>
            <person name="Gujja S."/>
            <person name="Saif S."/>
            <person name="Birren B."/>
        </authorList>
    </citation>
    <scope>NUCLEOTIDE SEQUENCE [LARGE SCALE GENOMIC DNA]</scope>
    <source>
        <strain evidence="31 32">CBS 6039</strain>
    </source>
</reference>
<comment type="catalytic activity">
    <reaction evidence="21">
        <text>valproyl-CoA + oxidized [electron-transfer flavoprotein] + H(+) = (2E)-2-propylpent-2-enoyl-CoA + reduced [electron-transfer flavoprotein]</text>
        <dbReference type="Rhea" id="RHEA:65344"/>
        <dbReference type="Rhea" id="RHEA-COMP:10685"/>
        <dbReference type="Rhea" id="RHEA-COMP:10686"/>
        <dbReference type="ChEBI" id="CHEBI:15378"/>
        <dbReference type="ChEBI" id="CHEBI:57692"/>
        <dbReference type="ChEBI" id="CHEBI:58307"/>
        <dbReference type="ChEBI" id="CHEBI:156457"/>
        <dbReference type="ChEBI" id="CHEBI:156458"/>
    </reaction>
    <physiologicalReaction direction="left-to-right" evidence="21">
        <dbReference type="Rhea" id="RHEA:65345"/>
    </physiologicalReaction>
</comment>
<dbReference type="FunFam" id="1.20.140.10:FF:000002">
    <property type="entry name" value="Acyl-CoA dehydrogenase short/branched chain"/>
    <property type="match status" value="1"/>
</dbReference>
<dbReference type="EMBL" id="AWGJ01000012">
    <property type="protein sequence ID" value="ODN73954.1"/>
    <property type="molecule type" value="Genomic_DNA"/>
</dbReference>
<comment type="catalytic activity">
    <reaction evidence="20">
        <text>2-methylbutanoyl-CoA + oxidized [electron-transfer flavoprotein] + H(+) = (2E)-2-methylbut-2-enoyl-CoA + reduced [electron-transfer flavoprotein]</text>
        <dbReference type="Rhea" id="RHEA:43780"/>
        <dbReference type="Rhea" id="RHEA-COMP:10685"/>
        <dbReference type="Rhea" id="RHEA-COMP:10686"/>
        <dbReference type="ChEBI" id="CHEBI:15378"/>
        <dbReference type="ChEBI" id="CHEBI:57336"/>
        <dbReference type="ChEBI" id="CHEBI:57337"/>
        <dbReference type="ChEBI" id="CHEBI:57692"/>
        <dbReference type="ChEBI" id="CHEBI:58307"/>
        <dbReference type="EC" id="1.3.8.5"/>
    </reaction>
    <physiologicalReaction direction="left-to-right" evidence="20">
        <dbReference type="Rhea" id="RHEA:43781"/>
    </physiologicalReaction>
</comment>
<dbReference type="FunFam" id="2.40.110.10:FF:000001">
    <property type="entry name" value="Acyl-CoA dehydrogenase, mitochondrial"/>
    <property type="match status" value="1"/>
</dbReference>
<dbReference type="Gene3D" id="2.40.110.10">
    <property type="entry name" value="Butyryl-CoA Dehydrogenase, subunit A, domain 2"/>
    <property type="match status" value="1"/>
</dbReference>
<evidence type="ECO:0000256" key="23">
    <source>
        <dbReference type="ARBA" id="ARBA00049096"/>
    </source>
</evidence>
<dbReference type="InterPro" id="IPR006089">
    <property type="entry name" value="Acyl-CoA_DH_CS"/>
</dbReference>
<comment type="subunit">
    <text evidence="5">Homotetramer.</text>
</comment>
<comment type="caution">
    <text evidence="31">The sequence shown here is derived from an EMBL/GenBank/DDBJ whole genome shotgun (WGS) entry which is preliminary data.</text>
</comment>
<dbReference type="Pfam" id="PF00441">
    <property type="entry name" value="Acyl-CoA_dh_1"/>
    <property type="match status" value="1"/>
</dbReference>
<dbReference type="GO" id="GO:0046395">
    <property type="term" value="P:carboxylic acid catabolic process"/>
    <property type="evidence" value="ECO:0007669"/>
    <property type="project" value="UniProtKB-ARBA"/>
</dbReference>
<keyword evidence="13" id="KW-0443">Lipid metabolism</keyword>
<dbReference type="GO" id="GO:0003853">
    <property type="term" value="F:short-chain 2-methyl fatty acyl-CoA dehydrogenase activity"/>
    <property type="evidence" value="ECO:0007669"/>
    <property type="project" value="UniProtKB-EC"/>
</dbReference>
<keyword evidence="7 27" id="KW-0285">Flavoprotein</keyword>
<evidence type="ECO:0000256" key="3">
    <source>
        <dbReference type="ARBA" id="ARBA00005198"/>
    </source>
</evidence>
<keyword evidence="14" id="KW-0496">Mitochondrion</keyword>
<evidence type="ECO:0000313" key="31">
    <source>
        <dbReference type="EMBL" id="ODN73954.1"/>
    </source>
</evidence>
<dbReference type="STRING" id="1295533.A0A1E3HCA5"/>
<comment type="catalytic activity">
    <reaction evidence="26">
        <text>2-methylpropanoyl-CoA + oxidized [electron-transfer flavoprotein] + H(+) = 2-methylpropenoyl-CoA + reduced [electron-transfer flavoprotein]</text>
        <dbReference type="Rhea" id="RHEA:44180"/>
        <dbReference type="Rhea" id="RHEA-COMP:10685"/>
        <dbReference type="Rhea" id="RHEA-COMP:10686"/>
        <dbReference type="ChEBI" id="CHEBI:15378"/>
        <dbReference type="ChEBI" id="CHEBI:57338"/>
        <dbReference type="ChEBI" id="CHEBI:57692"/>
        <dbReference type="ChEBI" id="CHEBI:58307"/>
        <dbReference type="ChEBI" id="CHEBI:62500"/>
    </reaction>
    <physiologicalReaction direction="left-to-right" evidence="26">
        <dbReference type="Rhea" id="RHEA:44181"/>
    </physiologicalReaction>
</comment>
<accession>A0A1E3HCA5</accession>
<feature type="domain" description="Acyl-CoA dehydrogenase/oxidase C-terminal" evidence="28">
    <location>
        <begin position="266"/>
        <end position="413"/>
    </location>
</feature>
<comment type="pathway">
    <text evidence="15">Amino-acid degradation; L-isoleucine degradation.</text>
</comment>
<dbReference type="GO" id="GO:0050660">
    <property type="term" value="F:flavin adenine dinucleotide binding"/>
    <property type="evidence" value="ECO:0007669"/>
    <property type="project" value="InterPro"/>
</dbReference>
<evidence type="ECO:0000256" key="1">
    <source>
        <dbReference type="ARBA" id="ARBA00001974"/>
    </source>
</evidence>
<dbReference type="SUPFAM" id="SSF56645">
    <property type="entry name" value="Acyl-CoA dehydrogenase NM domain-like"/>
    <property type="match status" value="1"/>
</dbReference>
<evidence type="ECO:0000256" key="6">
    <source>
        <dbReference type="ARBA" id="ARBA00022553"/>
    </source>
</evidence>
<comment type="catalytic activity">
    <reaction evidence="22">
        <text>(2R)-2-methylbutanoyl-CoA + oxidized [electron-transfer flavoprotein] + H(+) = ethylacryloyl-CoA + reduced [electron-transfer flavoprotein]</text>
        <dbReference type="Rhea" id="RHEA:65296"/>
        <dbReference type="Rhea" id="RHEA-COMP:10685"/>
        <dbReference type="Rhea" id="RHEA-COMP:10686"/>
        <dbReference type="ChEBI" id="CHEBI:15378"/>
        <dbReference type="ChEBI" id="CHEBI:57692"/>
        <dbReference type="ChEBI" id="CHEBI:58307"/>
        <dbReference type="ChEBI" id="CHEBI:156439"/>
        <dbReference type="ChEBI" id="CHEBI:156440"/>
    </reaction>
    <physiologicalReaction direction="left-to-right" evidence="22">
        <dbReference type="Rhea" id="RHEA:65297"/>
    </physiologicalReaction>
</comment>
<gene>
    <name evidence="31" type="ORF">L202_07455</name>
</gene>
<evidence type="ECO:0000259" key="30">
    <source>
        <dbReference type="Pfam" id="PF02771"/>
    </source>
</evidence>
<evidence type="ECO:0000256" key="8">
    <source>
        <dbReference type="ARBA" id="ARBA00022827"/>
    </source>
</evidence>
<evidence type="ECO:0000256" key="26">
    <source>
        <dbReference type="ARBA" id="ARBA00051903"/>
    </source>
</evidence>
<evidence type="ECO:0000259" key="28">
    <source>
        <dbReference type="Pfam" id="PF00441"/>
    </source>
</evidence>
<dbReference type="InterPro" id="IPR009075">
    <property type="entry name" value="AcylCo_DH/oxidase_C"/>
</dbReference>
<evidence type="ECO:0000256" key="20">
    <source>
        <dbReference type="ARBA" id="ARBA00048235"/>
    </source>
</evidence>
<sequence length="450" mass="49349">MFALKAPRPRNLPRLSRALATTAPRAQLTRPAIDTPASLWNFTEEEYMLRETVRRFAQDVIAPKVQEMDENELMSPDIIQGLFDNGLMGIETSADHSGSECSFTGAIIAVEELARVDPSVAVLCDVHNTLVNTVLRLYGSPEIQEKWLPDLATSKVGSFCLSEANAGSDAFGLQTTAKLDSSGDFYVLNGSKMWISNSGEADTFLVFANVDPSKGYKGITCFIMSKDMGVEIAKKEKKLGIRASSTCVLNFDDVKIPKENIVGEVGKGYKIAIEILNEGRIGIAAQMIGLAQGAFDKSLEYAYQRKQFGKAVGEFQGMGFQFAEAATEIEAARLLTYNAARLKEEGRPFTKEAAMAKYYASVMAQKVSGSAIEWAGGQGFVRETGLEKFWRDSKIGAIYEGTSNIQLETIAKFLRGSCLASMSEILTCFLRQRVPDLSVLYQPVPQYSEL</sequence>
<comment type="subcellular location">
    <subcellularLocation>
        <location evidence="2">Mitochondrion matrix</location>
    </subcellularLocation>
</comment>
<protein>
    <recommendedName>
        <fullName evidence="17">Short/branched chain specific acyl-CoA dehydrogenase, mitochondrial</fullName>
        <ecNumber evidence="16">1.3.8.5</ecNumber>
    </recommendedName>
    <alternativeName>
        <fullName evidence="19">2-methyl branched chain acyl-CoA dehydrogenase</fullName>
    </alternativeName>
    <alternativeName>
        <fullName evidence="18">2-methylbutyryl-coenzyme A dehydrogenase</fullName>
    </alternativeName>
</protein>
<evidence type="ECO:0000256" key="11">
    <source>
        <dbReference type="ARBA" id="ARBA00022990"/>
    </source>
</evidence>
<dbReference type="Pfam" id="PF02771">
    <property type="entry name" value="Acyl-CoA_dh_N"/>
    <property type="match status" value="1"/>
</dbReference>
<evidence type="ECO:0000256" key="4">
    <source>
        <dbReference type="ARBA" id="ARBA00009347"/>
    </source>
</evidence>
<evidence type="ECO:0000256" key="16">
    <source>
        <dbReference type="ARBA" id="ARBA00039036"/>
    </source>
</evidence>
<evidence type="ECO:0000256" key="12">
    <source>
        <dbReference type="ARBA" id="ARBA00023002"/>
    </source>
</evidence>
<dbReference type="Pfam" id="PF02770">
    <property type="entry name" value="Acyl-CoA_dh_M"/>
    <property type="match status" value="1"/>
</dbReference>
<keyword evidence="12 27" id="KW-0560">Oxidoreductase</keyword>
<comment type="catalytic activity">
    <reaction evidence="23">
        <text>butanoyl-CoA + oxidized [electron-transfer flavoprotein] + H(+) = (2E)-butenoyl-CoA + reduced [electron-transfer flavoprotein]</text>
        <dbReference type="Rhea" id="RHEA:24004"/>
        <dbReference type="Rhea" id="RHEA-COMP:10685"/>
        <dbReference type="Rhea" id="RHEA-COMP:10686"/>
        <dbReference type="ChEBI" id="CHEBI:15378"/>
        <dbReference type="ChEBI" id="CHEBI:57332"/>
        <dbReference type="ChEBI" id="CHEBI:57371"/>
        <dbReference type="ChEBI" id="CHEBI:57692"/>
        <dbReference type="ChEBI" id="CHEBI:58307"/>
    </reaction>
    <physiologicalReaction direction="left-to-right" evidence="23">
        <dbReference type="Rhea" id="RHEA:24005"/>
    </physiologicalReaction>
</comment>
<evidence type="ECO:0000256" key="13">
    <source>
        <dbReference type="ARBA" id="ARBA00023098"/>
    </source>
</evidence>
<keyword evidence="8 27" id="KW-0274">FAD</keyword>
<evidence type="ECO:0000256" key="10">
    <source>
        <dbReference type="ARBA" id="ARBA00022946"/>
    </source>
</evidence>
<dbReference type="InterPro" id="IPR013786">
    <property type="entry name" value="AcylCoA_DH/ox_N"/>
</dbReference>
<dbReference type="InterPro" id="IPR036250">
    <property type="entry name" value="AcylCo_DH-like_C"/>
</dbReference>
<evidence type="ECO:0000313" key="32">
    <source>
        <dbReference type="Proteomes" id="UP000094065"/>
    </source>
</evidence>
<keyword evidence="11" id="KW-0007">Acetylation</keyword>
<comment type="catalytic activity">
    <reaction evidence="25">
        <text>(2S)-2-methylbutanoyl-CoA + oxidized [electron-transfer flavoprotein] + H(+) = (2E)-2-methylbut-2-enoyl-CoA + reduced [electron-transfer flavoprotein]</text>
        <dbReference type="Rhea" id="RHEA:48256"/>
        <dbReference type="Rhea" id="RHEA-COMP:10685"/>
        <dbReference type="Rhea" id="RHEA-COMP:10686"/>
        <dbReference type="ChEBI" id="CHEBI:15378"/>
        <dbReference type="ChEBI" id="CHEBI:57337"/>
        <dbReference type="ChEBI" id="CHEBI:57692"/>
        <dbReference type="ChEBI" id="CHEBI:58307"/>
        <dbReference type="ChEBI" id="CHEBI:88166"/>
    </reaction>
    <physiologicalReaction direction="left-to-right" evidence="25">
        <dbReference type="Rhea" id="RHEA:48257"/>
    </physiologicalReaction>
</comment>
<evidence type="ECO:0000256" key="25">
    <source>
        <dbReference type="ARBA" id="ARBA00049552"/>
    </source>
</evidence>
<keyword evidence="32" id="KW-1185">Reference proteome</keyword>
<dbReference type="PANTHER" id="PTHR43884">
    <property type="entry name" value="ACYL-COA DEHYDROGENASE"/>
    <property type="match status" value="1"/>
</dbReference>
<evidence type="ECO:0000256" key="9">
    <source>
        <dbReference type="ARBA" id="ARBA00022832"/>
    </source>
</evidence>
<evidence type="ECO:0000256" key="14">
    <source>
        <dbReference type="ARBA" id="ARBA00023128"/>
    </source>
</evidence>
<dbReference type="PANTHER" id="PTHR43884:SF1">
    <property type="entry name" value="SHORT_BRANCHED CHAIN SPECIFIC ACYL-COA DEHYDROGENASE, MITOCHONDRIAL"/>
    <property type="match status" value="1"/>
</dbReference>
<feature type="domain" description="Acyl-CoA oxidase/dehydrogenase middle" evidence="29">
    <location>
        <begin position="158"/>
        <end position="254"/>
    </location>
</feature>